<evidence type="ECO:0000256" key="1">
    <source>
        <dbReference type="SAM" id="SignalP"/>
    </source>
</evidence>
<evidence type="ECO:0000313" key="3">
    <source>
        <dbReference type="Proteomes" id="UP000323067"/>
    </source>
</evidence>
<protein>
    <recommendedName>
        <fullName evidence="4">Secreted protein</fullName>
    </recommendedName>
</protein>
<sequence>MLPHLGLYHCISLFSLAPSSVSLILLPQLGIMTQAVQRGDLEEYVGQFRDQIPLQDGTIPHRKNVRAAFLPGVDAANQDLSRAVTLARRGDLDAARAMAALYAYAFVEYHDIGQGRTRDYLILREEVDENGVARRNWGMYIFAKIGPRDASYGTPISIQVPHPLFDMNTPDLGIRTFIETNADSFFIAGIHRYSTESSKTSSTWSNATSSDMAHNEHSLFLQLAQDLTRPAAYHRFRGLKAITVIQIHGFGNSDMEDGKWTYNPKRTYPQIVLSNGDESLQGKRVAILDRLSQEFWKRAATGNDQRMTTGVYNGWEFSDLGATGNIVGRRIRARGDGSTFIHIETDPSIRVTNGWAKVRHIDAHADRAEKYRRFGRTLRLVLKADDGSAPFIVQKL</sequence>
<dbReference type="Proteomes" id="UP000323067">
    <property type="component" value="Chromosome i"/>
</dbReference>
<organism evidence="2 3">
    <name type="scientific">Cordyceps militaris</name>
    <name type="common">Caterpillar fungus</name>
    <name type="synonym">Clavaria militaris</name>
    <dbReference type="NCBI Taxonomy" id="73501"/>
    <lineage>
        <taxon>Eukaryota</taxon>
        <taxon>Fungi</taxon>
        <taxon>Dikarya</taxon>
        <taxon>Ascomycota</taxon>
        <taxon>Pezizomycotina</taxon>
        <taxon>Sordariomycetes</taxon>
        <taxon>Hypocreomycetidae</taxon>
        <taxon>Hypocreales</taxon>
        <taxon>Cordycipitaceae</taxon>
        <taxon>Cordyceps</taxon>
    </lineage>
</organism>
<dbReference type="AlphaFoldDB" id="A0A2H4SVL8"/>
<gene>
    <name evidence="2" type="ORF">A9K55_000431</name>
</gene>
<evidence type="ECO:0008006" key="4">
    <source>
        <dbReference type="Google" id="ProtNLM"/>
    </source>
</evidence>
<feature type="signal peptide" evidence="1">
    <location>
        <begin position="1"/>
        <end position="22"/>
    </location>
</feature>
<accession>A0A2H4SVL8</accession>
<evidence type="ECO:0000313" key="2">
    <source>
        <dbReference type="EMBL" id="ATY67153.1"/>
    </source>
</evidence>
<proteinExistence type="predicted"/>
<dbReference type="OrthoDB" id="4861772at2759"/>
<dbReference type="VEuPathDB" id="FungiDB:A9K55_000431"/>
<keyword evidence="1" id="KW-0732">Signal</keyword>
<name>A0A2H4SVL8_CORMI</name>
<reference evidence="2 3" key="1">
    <citation type="journal article" date="2017" name="BMC Genomics">
        <title>Chromosome level assembly and secondary metabolite potential of the parasitic fungus Cordyceps militaris.</title>
        <authorList>
            <person name="Kramer G.J."/>
            <person name="Nodwell J.R."/>
        </authorList>
    </citation>
    <scope>NUCLEOTIDE SEQUENCE [LARGE SCALE GENOMIC DNA]</scope>
    <source>
        <strain evidence="2 3">ATCC 34164</strain>
    </source>
</reference>
<feature type="chain" id="PRO_5014111945" description="Secreted protein" evidence="1">
    <location>
        <begin position="23"/>
        <end position="396"/>
    </location>
</feature>
<dbReference type="EMBL" id="CP023328">
    <property type="protein sequence ID" value="ATY67153.1"/>
    <property type="molecule type" value="Genomic_DNA"/>
</dbReference>